<evidence type="ECO:0000313" key="1">
    <source>
        <dbReference type="EMBL" id="GAI53719.1"/>
    </source>
</evidence>
<accession>X1RDQ3</accession>
<sequence>MNERTQRLLKNNIIFLRAIDSKNGKKIQLEDIRNYGVSGLVGKDSSRNMAYLLFKKSVNINTQKRLISYFNEELAQNREKYFSLVLTNFRDNNRKR</sequence>
<name>X1RDQ3_9ZZZZ</name>
<comment type="caution">
    <text evidence="1">The sequence shown here is derived from an EMBL/GenBank/DDBJ whole genome shotgun (WGS) entry which is preliminary data.</text>
</comment>
<gene>
    <name evidence="1" type="ORF">S06H3_63074</name>
</gene>
<protein>
    <submittedName>
        <fullName evidence="1">Uncharacterized protein</fullName>
    </submittedName>
</protein>
<dbReference type="EMBL" id="BARV01041754">
    <property type="protein sequence ID" value="GAI53719.1"/>
    <property type="molecule type" value="Genomic_DNA"/>
</dbReference>
<organism evidence="1">
    <name type="scientific">marine sediment metagenome</name>
    <dbReference type="NCBI Taxonomy" id="412755"/>
    <lineage>
        <taxon>unclassified sequences</taxon>
        <taxon>metagenomes</taxon>
        <taxon>ecological metagenomes</taxon>
    </lineage>
</organism>
<reference evidence="1" key="1">
    <citation type="journal article" date="2014" name="Front. Microbiol.">
        <title>High frequency of phylogenetically diverse reductive dehalogenase-homologous genes in deep subseafloor sedimentary metagenomes.</title>
        <authorList>
            <person name="Kawai M."/>
            <person name="Futagami T."/>
            <person name="Toyoda A."/>
            <person name="Takaki Y."/>
            <person name="Nishi S."/>
            <person name="Hori S."/>
            <person name="Arai W."/>
            <person name="Tsubouchi T."/>
            <person name="Morono Y."/>
            <person name="Uchiyama I."/>
            <person name="Ito T."/>
            <person name="Fujiyama A."/>
            <person name="Inagaki F."/>
            <person name="Takami H."/>
        </authorList>
    </citation>
    <scope>NUCLEOTIDE SEQUENCE</scope>
    <source>
        <strain evidence="1">Expedition CK06-06</strain>
    </source>
</reference>
<dbReference type="AlphaFoldDB" id="X1RDQ3"/>
<feature type="non-terminal residue" evidence="1">
    <location>
        <position position="96"/>
    </location>
</feature>
<proteinExistence type="predicted"/>